<organism evidence="1 2">
    <name type="scientific">Ferrovum myxofaciens</name>
    <dbReference type="NCBI Taxonomy" id="416213"/>
    <lineage>
        <taxon>Bacteria</taxon>
        <taxon>Pseudomonadati</taxon>
        <taxon>Pseudomonadota</taxon>
        <taxon>Betaproteobacteria</taxon>
        <taxon>Ferrovales</taxon>
        <taxon>Ferrovaceae</taxon>
        <taxon>Ferrovum</taxon>
    </lineage>
</organism>
<dbReference type="AlphaFoldDB" id="A0A9E6MWL7"/>
<dbReference type="EMBL" id="CP071137">
    <property type="protein sequence ID" value="QWY77746.1"/>
    <property type="molecule type" value="Genomic_DNA"/>
</dbReference>
<evidence type="ECO:0000313" key="2">
    <source>
        <dbReference type="Proteomes" id="UP000683551"/>
    </source>
</evidence>
<evidence type="ECO:0000313" key="1">
    <source>
        <dbReference type="EMBL" id="QWY77746.1"/>
    </source>
</evidence>
<accession>A0A9E6MWL7</accession>
<gene>
    <name evidence="1" type="ORF">JZL65_01270</name>
</gene>
<sequence>MTKITMENTDQFVQKVAAMLAGSGYQVVPKRFEMYGALLTTEREVETAVGAKKSVVYLFESISNQSDVMLGGIYYSEGRNVLESCSIFFRHDEDLNLPMSKGRGF</sequence>
<protein>
    <submittedName>
        <fullName evidence="1">Uncharacterized protein</fullName>
    </submittedName>
</protein>
<dbReference type="Proteomes" id="UP000683551">
    <property type="component" value="Chromosome"/>
</dbReference>
<dbReference type="RefSeq" id="WP_273145135.1">
    <property type="nucleotide sequence ID" value="NZ_CP053675.1"/>
</dbReference>
<name>A0A9E6MWL7_9PROT</name>
<reference evidence="1" key="1">
    <citation type="submission" date="2021-02" db="EMBL/GenBank/DDBJ databases">
        <title>Comparative genomics of Ferrovum myxofaciens strains, predominant extremophile bacteria forming large biofilm stalactites in acid mine ecosystems.</title>
        <authorList>
            <person name="Burkartova K."/>
            <person name="Ridl J."/>
            <person name="Pajer P."/>
            <person name="Falteisek L."/>
        </authorList>
    </citation>
    <scope>NUCLEOTIDE SEQUENCE</scope>
    <source>
        <strain evidence="1">MI1III</strain>
    </source>
</reference>
<proteinExistence type="predicted"/>